<protein>
    <submittedName>
        <fullName evidence="2">UPF0171 family protein</fullName>
    </submittedName>
</protein>
<name>X6M1Y7_RETFI</name>
<dbReference type="Proteomes" id="UP000023152">
    <property type="component" value="Unassembled WGS sequence"/>
</dbReference>
<gene>
    <name evidence="2" type="ORF">RFI_29521</name>
</gene>
<evidence type="ECO:0000256" key="1">
    <source>
        <dbReference type="SAM" id="MobiDB-lite"/>
    </source>
</evidence>
<accession>X6M1Y7</accession>
<comment type="caution">
    <text evidence="2">The sequence shown here is derived from an EMBL/GenBank/DDBJ whole genome shotgun (WGS) entry which is preliminary data.</text>
</comment>
<sequence>DNNKDDDNNKDNNNNDNNNNNNNNNNNDNKEKENKKTKKKRGYNEMRNENKSNEKTSDKKESATKRVRAVGPTSEDFQALMTVRRSLHPKFEMHKKHHHNVGTDDETKQKDVDKQAIDFVELYQLLAPRLLHGQWTVRHGSAIGLRALLTYVTGKCDAIFEQLSCVCIAALFLDRFCDFVSDA</sequence>
<keyword evidence="3" id="KW-1185">Reference proteome</keyword>
<feature type="compositionally biased region" description="Low complexity" evidence="1">
    <location>
        <begin position="11"/>
        <end position="27"/>
    </location>
</feature>
<feature type="compositionally biased region" description="Basic and acidic residues" evidence="1">
    <location>
        <begin position="42"/>
        <end position="64"/>
    </location>
</feature>
<dbReference type="EMBL" id="ASPP01025632">
    <property type="protein sequence ID" value="ETO07869.1"/>
    <property type="molecule type" value="Genomic_DNA"/>
</dbReference>
<proteinExistence type="predicted"/>
<feature type="compositionally biased region" description="Basic and acidic residues" evidence="1">
    <location>
        <begin position="1"/>
        <end position="10"/>
    </location>
</feature>
<dbReference type="AlphaFoldDB" id="X6M1Y7"/>
<feature type="region of interest" description="Disordered" evidence="1">
    <location>
        <begin position="1"/>
        <end position="73"/>
    </location>
</feature>
<organism evidence="2 3">
    <name type="scientific">Reticulomyxa filosa</name>
    <dbReference type="NCBI Taxonomy" id="46433"/>
    <lineage>
        <taxon>Eukaryota</taxon>
        <taxon>Sar</taxon>
        <taxon>Rhizaria</taxon>
        <taxon>Retaria</taxon>
        <taxon>Foraminifera</taxon>
        <taxon>Monothalamids</taxon>
        <taxon>Reticulomyxidae</taxon>
        <taxon>Reticulomyxa</taxon>
    </lineage>
</organism>
<feature type="non-terminal residue" evidence="2">
    <location>
        <position position="183"/>
    </location>
</feature>
<reference evidence="2 3" key="1">
    <citation type="journal article" date="2013" name="Curr. Biol.">
        <title>The Genome of the Foraminiferan Reticulomyxa filosa.</title>
        <authorList>
            <person name="Glockner G."/>
            <person name="Hulsmann N."/>
            <person name="Schleicher M."/>
            <person name="Noegel A.A."/>
            <person name="Eichinger L."/>
            <person name="Gallinger C."/>
            <person name="Pawlowski J."/>
            <person name="Sierra R."/>
            <person name="Euteneuer U."/>
            <person name="Pillet L."/>
            <person name="Moustafa A."/>
            <person name="Platzer M."/>
            <person name="Groth M."/>
            <person name="Szafranski K."/>
            <person name="Schliwa M."/>
        </authorList>
    </citation>
    <scope>NUCLEOTIDE SEQUENCE [LARGE SCALE GENOMIC DNA]</scope>
</reference>
<feature type="non-terminal residue" evidence="2">
    <location>
        <position position="1"/>
    </location>
</feature>
<evidence type="ECO:0000313" key="2">
    <source>
        <dbReference type="EMBL" id="ETO07869.1"/>
    </source>
</evidence>
<evidence type="ECO:0000313" key="3">
    <source>
        <dbReference type="Proteomes" id="UP000023152"/>
    </source>
</evidence>